<dbReference type="InterPro" id="IPR011993">
    <property type="entry name" value="PH-like_dom_sf"/>
</dbReference>
<evidence type="ECO:0000256" key="4">
    <source>
        <dbReference type="ARBA" id="ARBA00023015"/>
    </source>
</evidence>
<comment type="similarity">
    <text evidence="2">Belongs to the TFB1 family.</text>
</comment>
<evidence type="ECO:0000256" key="6">
    <source>
        <dbReference type="ARBA" id="ARBA00023242"/>
    </source>
</evidence>
<dbReference type="SMART" id="SM00751">
    <property type="entry name" value="BSD"/>
    <property type="match status" value="2"/>
</dbReference>
<dbReference type="Gene3D" id="6.10.140.1200">
    <property type="match status" value="1"/>
</dbReference>
<dbReference type="InterPro" id="IPR027079">
    <property type="entry name" value="Tfb1/GTF2H1"/>
</dbReference>
<sequence>LCFAVVRRGTRNITTRERNLFAFPLHAICDVKLFLRMGNLTESTISFGKARLLRQKDAGRKLAVFAVIPSIYYCFNSSDGNTAGRFVDHHLRKKYSQRRDKTKNALQFFFKKEKNSDRTTVHVRRTNASSPTVFISQMDAFQLGKAIEKTTTSTDNFRSEIFAINRIFLRNTGSPGFSLFFDSNSSPYKRFPEANCCRKWVANLGAQRLDASWTIAENFFSDEIPLKEIKSCSAIWAMEKLPFQRIDEKDVIMYVGYVLSKKHGMGTLYVTQTKIAWQSEVESGLQVCVEYDKMRSQRISPAGKAKVQLQICLQNDSNVTFQFCNPLGTERQTEERDSVKDLLQTMISKFKRVPSAELEQKQRILQTHPELLKLYEDLVTTGIIKADDFWPMFAADVMNNETKEQQKLGVSGGFLGDVVRSDVCNEVKFSLTSEIIDSIFLTYPAVKRKHAQLVPHEMDETEFWTHFFQSQYFHRDRNQVPGAKEFFSDCLEIDNEDFRSQLERYYEDDPENAVASTSKSIFQEMAEEANDEDGLNKASTSSLVNRLNYHSNQVIKAHGLTAVGSSGDAVPKADMENHYSPNSKRKRLSLAKRLECEELLKSDDRQDGAVVELNIADPSHFQSYAAEGSSDFTEADMVRWRNLVAHSADQWCMDTAHSGFDESAAFNTILKIFSAQDKDDSLEAVKSRATDQLISDIQSAHFVLMQLLRRFWHSFPPLTPEAEQKVASAVETLQKYEECRLKPLSNFCATNESTSGEIGIEDLYSCLKMAYSKYENWQLKKRGQNHR</sequence>
<dbReference type="SUPFAM" id="SSF50729">
    <property type="entry name" value="PH domain-like"/>
    <property type="match status" value="1"/>
</dbReference>
<dbReference type="InterPro" id="IPR035925">
    <property type="entry name" value="BSD_dom_sf"/>
</dbReference>
<dbReference type="GO" id="GO:0006289">
    <property type="term" value="P:nucleotide-excision repair"/>
    <property type="evidence" value="ECO:0007669"/>
    <property type="project" value="InterPro"/>
</dbReference>
<comment type="subcellular location">
    <subcellularLocation>
        <location evidence="1">Nucleus</location>
    </subcellularLocation>
</comment>
<dbReference type="CDD" id="cd13229">
    <property type="entry name" value="PH_TFIIH"/>
    <property type="match status" value="1"/>
</dbReference>
<evidence type="ECO:0000256" key="5">
    <source>
        <dbReference type="ARBA" id="ARBA00023163"/>
    </source>
</evidence>
<feature type="domain" description="BSD" evidence="7">
    <location>
        <begin position="359"/>
        <end position="401"/>
    </location>
</feature>
<dbReference type="PANTHER" id="PTHR12856">
    <property type="entry name" value="TRANSCRIPTION INITIATION FACTOR IIH-RELATED"/>
    <property type="match status" value="1"/>
</dbReference>
<name>A0A085MKB1_9BILA</name>
<accession>A0A085MKB1</accession>
<dbReference type="Gene3D" id="1.10.3970.10">
    <property type="entry name" value="BSD domain"/>
    <property type="match status" value="1"/>
</dbReference>
<reference evidence="8 9" key="1">
    <citation type="journal article" date="2014" name="Nat. Genet.">
        <title>Genome and transcriptome of the porcine whipworm Trichuris suis.</title>
        <authorList>
            <person name="Jex A.R."/>
            <person name="Nejsum P."/>
            <person name="Schwarz E.M."/>
            <person name="Hu L."/>
            <person name="Young N.D."/>
            <person name="Hall R.S."/>
            <person name="Korhonen P.K."/>
            <person name="Liao S."/>
            <person name="Thamsborg S."/>
            <person name="Xia J."/>
            <person name="Xu P."/>
            <person name="Wang S."/>
            <person name="Scheerlinck J.P."/>
            <person name="Hofmann A."/>
            <person name="Sternberg P.W."/>
            <person name="Wang J."/>
            <person name="Gasser R.B."/>
        </authorList>
    </citation>
    <scope>NUCLEOTIDE SEQUENCE [LARGE SCALE GENOMIC DNA]</scope>
    <source>
        <strain evidence="8">DCEP-RM93M</strain>
    </source>
</reference>
<protein>
    <recommendedName>
        <fullName evidence="7">BSD domain-containing protein</fullName>
    </recommendedName>
</protein>
<dbReference type="InterPro" id="IPR013876">
    <property type="entry name" value="TFIIH_BTF_p62_N"/>
</dbReference>
<gene>
    <name evidence="8" type="ORF">M513_01327</name>
</gene>
<dbReference type="Proteomes" id="UP000030764">
    <property type="component" value="Unassembled WGS sequence"/>
</dbReference>
<organism evidence="8 9">
    <name type="scientific">Trichuris suis</name>
    <name type="common">pig whipworm</name>
    <dbReference type="NCBI Taxonomy" id="68888"/>
    <lineage>
        <taxon>Eukaryota</taxon>
        <taxon>Metazoa</taxon>
        <taxon>Ecdysozoa</taxon>
        <taxon>Nematoda</taxon>
        <taxon>Enoplea</taxon>
        <taxon>Dorylaimia</taxon>
        <taxon>Trichinellida</taxon>
        <taxon>Trichuridae</taxon>
        <taxon>Trichuris</taxon>
    </lineage>
</organism>
<evidence type="ECO:0000256" key="2">
    <source>
        <dbReference type="ARBA" id="ARBA00009448"/>
    </source>
</evidence>
<evidence type="ECO:0000313" key="9">
    <source>
        <dbReference type="Proteomes" id="UP000030764"/>
    </source>
</evidence>
<keyword evidence="6" id="KW-0539">Nucleus</keyword>
<feature type="domain" description="BSD" evidence="7">
    <location>
        <begin position="423"/>
        <end position="475"/>
    </location>
</feature>
<feature type="non-terminal residue" evidence="8">
    <location>
        <position position="1"/>
    </location>
</feature>
<evidence type="ECO:0000256" key="1">
    <source>
        <dbReference type="ARBA" id="ARBA00004123"/>
    </source>
</evidence>
<dbReference type="EMBL" id="KL363187">
    <property type="protein sequence ID" value="KFD57657.1"/>
    <property type="molecule type" value="Genomic_DNA"/>
</dbReference>
<dbReference type="SUPFAM" id="SSF140383">
    <property type="entry name" value="BSD domain-like"/>
    <property type="match status" value="2"/>
</dbReference>
<dbReference type="GO" id="GO:0006351">
    <property type="term" value="P:DNA-templated transcription"/>
    <property type="evidence" value="ECO:0007669"/>
    <property type="project" value="InterPro"/>
</dbReference>
<keyword evidence="4" id="KW-0805">Transcription regulation</keyword>
<dbReference type="Pfam" id="PF08567">
    <property type="entry name" value="PH_TFIIH"/>
    <property type="match status" value="1"/>
</dbReference>
<keyword evidence="5" id="KW-0804">Transcription</keyword>
<keyword evidence="9" id="KW-1185">Reference proteome</keyword>
<dbReference type="AlphaFoldDB" id="A0A085MKB1"/>
<evidence type="ECO:0000313" key="8">
    <source>
        <dbReference type="EMBL" id="KFD57657.1"/>
    </source>
</evidence>
<proteinExistence type="inferred from homology"/>
<dbReference type="InterPro" id="IPR005607">
    <property type="entry name" value="BSD_dom"/>
</dbReference>
<dbReference type="GO" id="GO:0000439">
    <property type="term" value="C:transcription factor TFIIH core complex"/>
    <property type="evidence" value="ECO:0007669"/>
    <property type="project" value="InterPro"/>
</dbReference>
<evidence type="ECO:0000256" key="3">
    <source>
        <dbReference type="ARBA" id="ARBA00022737"/>
    </source>
</evidence>
<dbReference type="Gene3D" id="2.30.29.30">
    <property type="entry name" value="Pleckstrin-homology domain (PH domain)/Phosphotyrosine-binding domain (PTB)"/>
    <property type="match status" value="1"/>
</dbReference>
<dbReference type="Pfam" id="PF03909">
    <property type="entry name" value="BSD"/>
    <property type="match status" value="1"/>
</dbReference>
<dbReference type="PROSITE" id="PS50858">
    <property type="entry name" value="BSD"/>
    <property type="match status" value="2"/>
</dbReference>
<keyword evidence="3" id="KW-0677">Repeat</keyword>
<evidence type="ECO:0000259" key="7">
    <source>
        <dbReference type="PROSITE" id="PS50858"/>
    </source>
</evidence>